<reference evidence="3" key="1">
    <citation type="submission" date="2016-10" db="EMBL/GenBank/DDBJ databases">
        <authorList>
            <person name="Varghese N."/>
            <person name="Submissions S."/>
        </authorList>
    </citation>
    <scope>NUCLEOTIDE SEQUENCE [LARGE SCALE GENOMIC DNA]</scope>
    <source>
        <strain evidence="3">BL47</strain>
    </source>
</reference>
<dbReference type="EMBL" id="FNHS01000010">
    <property type="protein sequence ID" value="SDN65746.1"/>
    <property type="molecule type" value="Genomic_DNA"/>
</dbReference>
<accession>A0A1H0D6W5</accession>
<keyword evidence="3" id="KW-1185">Reference proteome</keyword>
<protein>
    <submittedName>
        <fullName evidence="2">Uncharacterized protein</fullName>
    </submittedName>
</protein>
<dbReference type="Proteomes" id="UP000198704">
    <property type="component" value="Unassembled WGS sequence"/>
</dbReference>
<gene>
    <name evidence="2" type="ORF">SAMN05216360_11041</name>
</gene>
<keyword evidence="1" id="KW-0812">Transmembrane</keyword>
<dbReference type="AlphaFoldDB" id="A0A1H0D6W5"/>
<sequence length="38" mass="4282">MFAATKIAWKADRELVLVFGGWIAFEITILFACMISMS</sequence>
<evidence type="ECO:0000256" key="1">
    <source>
        <dbReference type="SAM" id="Phobius"/>
    </source>
</evidence>
<evidence type="ECO:0000313" key="3">
    <source>
        <dbReference type="Proteomes" id="UP000198704"/>
    </source>
</evidence>
<proteinExistence type="predicted"/>
<feature type="transmembrane region" description="Helical" evidence="1">
    <location>
        <begin position="15"/>
        <end position="37"/>
    </location>
</feature>
<evidence type="ECO:0000313" key="2">
    <source>
        <dbReference type="EMBL" id="SDN65746.1"/>
    </source>
</evidence>
<name>A0A1H0D6W5_9HYPH</name>
<keyword evidence="1" id="KW-1133">Transmembrane helix</keyword>
<keyword evidence="1" id="KW-0472">Membrane</keyword>
<organism evidence="2 3">
    <name type="scientific">Methylobacterium phyllostachyos</name>
    <dbReference type="NCBI Taxonomy" id="582672"/>
    <lineage>
        <taxon>Bacteria</taxon>
        <taxon>Pseudomonadati</taxon>
        <taxon>Pseudomonadota</taxon>
        <taxon>Alphaproteobacteria</taxon>
        <taxon>Hyphomicrobiales</taxon>
        <taxon>Methylobacteriaceae</taxon>
        <taxon>Methylobacterium</taxon>
    </lineage>
</organism>